<gene>
    <name evidence="3" type="primary">LOC106474250</name>
</gene>
<dbReference type="RefSeq" id="XP_013790393.1">
    <property type="nucleotide sequence ID" value="XM_013934939.2"/>
</dbReference>
<evidence type="ECO:0000256" key="1">
    <source>
        <dbReference type="SAM" id="MobiDB-lite"/>
    </source>
</evidence>
<accession>A0ABM1BX79</accession>
<reference evidence="3" key="1">
    <citation type="submission" date="2025-08" db="UniProtKB">
        <authorList>
            <consortium name="RefSeq"/>
        </authorList>
    </citation>
    <scope>IDENTIFICATION</scope>
    <source>
        <tissue evidence="3">Muscle</tissue>
    </source>
</reference>
<name>A0ABM1BX79_LIMPO</name>
<dbReference type="GeneID" id="106474250"/>
<protein>
    <submittedName>
        <fullName evidence="3">Uncharacterized protein LOC106474250 isoform X1</fullName>
    </submittedName>
</protein>
<dbReference type="Proteomes" id="UP000694941">
    <property type="component" value="Unplaced"/>
</dbReference>
<evidence type="ECO:0000313" key="3">
    <source>
        <dbReference type="RefSeq" id="XP_013790393.1"/>
    </source>
</evidence>
<sequence>MSQCNRTENHTLPMIETPKTDPSINSKLGGAHYNGLPISSRSTDQESRDSEEDWINNQDLVLSSETIPVQCSTDWQAAFGFTSSNRKHQDDELGFDPWDESAKGLADLLEKEATQKPQQLPQLINHKMESVHPPYSHLMDSPGYPNHFLLNSSQESSRRVPPPPGFGPSHINKFVNIPRPAFPSEVSPSKMMSLMNIPPNHHVMNGPSSFQEQMLPGFNNHVPAPGVLPARPKFGNAFVMKDWQEGLRSLFPKINISFGPPTTQTVPTPTVLQNPKVNQVHPVWNPHGPSWVNQDPAILSSGSITDSRSDSPPHWMKSLQQLTVEDGTINNHNHHVPLPMPFAYRATQWPGVPPPPGFNPPLSALLETNRTPDTC</sequence>
<evidence type="ECO:0000313" key="2">
    <source>
        <dbReference type="Proteomes" id="UP000694941"/>
    </source>
</evidence>
<organism evidence="2 3">
    <name type="scientific">Limulus polyphemus</name>
    <name type="common">Atlantic horseshoe crab</name>
    <dbReference type="NCBI Taxonomy" id="6850"/>
    <lineage>
        <taxon>Eukaryota</taxon>
        <taxon>Metazoa</taxon>
        <taxon>Ecdysozoa</taxon>
        <taxon>Arthropoda</taxon>
        <taxon>Chelicerata</taxon>
        <taxon>Merostomata</taxon>
        <taxon>Xiphosura</taxon>
        <taxon>Limulidae</taxon>
        <taxon>Limulus</taxon>
    </lineage>
</organism>
<feature type="region of interest" description="Disordered" evidence="1">
    <location>
        <begin position="1"/>
        <end position="51"/>
    </location>
</feature>
<proteinExistence type="predicted"/>
<keyword evidence="2" id="KW-1185">Reference proteome</keyword>